<reference evidence="2 3" key="1">
    <citation type="submission" date="2009-12" db="EMBL/GenBank/DDBJ databases">
        <title>The draft genome of Batrachochytrium dendrobatidis.</title>
        <authorList>
            <consortium name="US DOE Joint Genome Institute (JGI-PGF)"/>
            <person name="Kuo A."/>
            <person name="Salamov A."/>
            <person name="Schmutz J."/>
            <person name="Lucas S."/>
            <person name="Pitluck S."/>
            <person name="Rosenblum E."/>
            <person name="Stajich J."/>
            <person name="Eisen M."/>
            <person name="Grigoriev I.V."/>
        </authorList>
    </citation>
    <scope>NUCLEOTIDE SEQUENCE [LARGE SCALE GENOMIC DNA]</scope>
    <source>
        <strain evidence="3">JAM81 / FGSC 10211</strain>
    </source>
</reference>
<dbReference type="EMBL" id="GL882883">
    <property type="protein sequence ID" value="EGF80565.1"/>
    <property type="molecule type" value="Genomic_DNA"/>
</dbReference>
<feature type="compositionally biased region" description="Pro residues" evidence="1">
    <location>
        <begin position="98"/>
        <end position="113"/>
    </location>
</feature>
<gene>
    <name evidence="2" type="ORF">BATDEDRAFT_24285</name>
</gene>
<evidence type="ECO:0000313" key="2">
    <source>
        <dbReference type="EMBL" id="EGF80565.1"/>
    </source>
</evidence>
<proteinExistence type="predicted"/>
<accession>F4P2G3</accession>
<sequence>MLTRLWGVRVKCTTGYGGLGSSVHQVMGVRGDSGATGGHRLRGTPPIYRLRLVYIGVRPSLRLPPFVAGSRPRYPPLNPHFFLLARFARSARARFGPGGPPLYPLSPSPTPPPQKRRKEKKFLSPKLPPKKSPEITRSHPNTTPSGNSTPKKNQKTQGLISPDRNNKATLLLTIPG</sequence>
<dbReference type="GeneID" id="18238435"/>
<dbReference type="RefSeq" id="XP_006678390.1">
    <property type="nucleotide sequence ID" value="XM_006678327.1"/>
</dbReference>
<feature type="compositionally biased region" description="Polar residues" evidence="1">
    <location>
        <begin position="138"/>
        <end position="159"/>
    </location>
</feature>
<protein>
    <submittedName>
        <fullName evidence="2">Uncharacterized protein</fullName>
    </submittedName>
</protein>
<dbReference type="InParanoid" id="F4P2G3"/>
<evidence type="ECO:0000256" key="1">
    <source>
        <dbReference type="SAM" id="MobiDB-lite"/>
    </source>
</evidence>
<keyword evidence="3" id="KW-1185">Reference proteome</keyword>
<dbReference type="Proteomes" id="UP000007241">
    <property type="component" value="Unassembled WGS sequence"/>
</dbReference>
<evidence type="ECO:0000313" key="3">
    <source>
        <dbReference type="Proteomes" id="UP000007241"/>
    </source>
</evidence>
<dbReference type="HOGENOM" id="CLU_1524858_0_0_1"/>
<name>F4P2G3_BATDJ</name>
<organism evidence="2 3">
    <name type="scientific">Batrachochytrium dendrobatidis (strain JAM81 / FGSC 10211)</name>
    <name type="common">Frog chytrid fungus</name>
    <dbReference type="NCBI Taxonomy" id="684364"/>
    <lineage>
        <taxon>Eukaryota</taxon>
        <taxon>Fungi</taxon>
        <taxon>Fungi incertae sedis</taxon>
        <taxon>Chytridiomycota</taxon>
        <taxon>Chytridiomycota incertae sedis</taxon>
        <taxon>Chytridiomycetes</taxon>
        <taxon>Rhizophydiales</taxon>
        <taxon>Rhizophydiales incertae sedis</taxon>
        <taxon>Batrachochytrium</taxon>
    </lineage>
</organism>
<dbReference type="AlphaFoldDB" id="F4P2G3"/>
<feature type="region of interest" description="Disordered" evidence="1">
    <location>
        <begin position="95"/>
        <end position="176"/>
    </location>
</feature>